<name>J0WN48_9ACTO</name>
<evidence type="ECO:0000313" key="2">
    <source>
        <dbReference type="Proteomes" id="UP000002941"/>
    </source>
</evidence>
<protein>
    <submittedName>
        <fullName evidence="1">Uncharacterized protein</fullName>
    </submittedName>
</protein>
<gene>
    <name evidence="1" type="ORF">HMPREF1318_2817</name>
</gene>
<accession>J0WN48</accession>
<comment type="caution">
    <text evidence="1">The sequence shown here is derived from an EMBL/GenBank/DDBJ whole genome shotgun (WGS) entry which is preliminary data.</text>
</comment>
<dbReference type="AlphaFoldDB" id="J0WN48"/>
<reference evidence="1 2" key="1">
    <citation type="submission" date="2012-05" db="EMBL/GenBank/DDBJ databases">
        <authorList>
            <person name="Harkins D.M."/>
            <person name="Madupu R."/>
            <person name="Durkin A.S."/>
            <person name="Torralba M."/>
            <person name="Methe B."/>
            <person name="Sutton G.G."/>
            <person name="Nelson K.E."/>
        </authorList>
    </citation>
    <scope>NUCLEOTIDE SEQUENCE [LARGE SCALE GENOMIC DNA]</scope>
    <source>
        <strain evidence="1 2">F0489</strain>
    </source>
</reference>
<keyword evidence="2" id="KW-1185">Reference proteome</keyword>
<dbReference type="Proteomes" id="UP000002941">
    <property type="component" value="Unassembled WGS sequence"/>
</dbReference>
<dbReference type="PATRIC" id="fig|1125718.3.peg.2550"/>
<evidence type="ECO:0000313" key="1">
    <source>
        <dbReference type="EMBL" id="EJF37876.1"/>
    </source>
</evidence>
<dbReference type="EMBL" id="AKFT01000199">
    <property type="protein sequence ID" value="EJF37876.1"/>
    <property type="molecule type" value="Genomic_DNA"/>
</dbReference>
<proteinExistence type="predicted"/>
<organism evidence="1 2">
    <name type="scientific">Actinomyces massiliensis F0489</name>
    <dbReference type="NCBI Taxonomy" id="1125718"/>
    <lineage>
        <taxon>Bacteria</taxon>
        <taxon>Bacillati</taxon>
        <taxon>Actinomycetota</taxon>
        <taxon>Actinomycetes</taxon>
        <taxon>Actinomycetales</taxon>
        <taxon>Actinomycetaceae</taxon>
        <taxon>Actinomyces</taxon>
    </lineage>
</organism>
<sequence>MRSAAPEAGIDGFAVVGSAHPLHPARFGIGRLIRAIAVFGGVLGGVYPVRRGEGCCRVRSQRSSGRFPIYGS</sequence>